<name>A0ABQ6MM41_9STRA</name>
<evidence type="ECO:0000256" key="1">
    <source>
        <dbReference type="SAM" id="SignalP"/>
    </source>
</evidence>
<protein>
    <submittedName>
        <fullName evidence="2">Uncharacterized protein</fullName>
    </submittedName>
</protein>
<feature type="chain" id="PRO_5046932785" evidence="1">
    <location>
        <begin position="17"/>
        <end position="106"/>
    </location>
</feature>
<organism evidence="2 3">
    <name type="scientific">Tetraparma gracilis</name>
    <dbReference type="NCBI Taxonomy" id="2962635"/>
    <lineage>
        <taxon>Eukaryota</taxon>
        <taxon>Sar</taxon>
        <taxon>Stramenopiles</taxon>
        <taxon>Ochrophyta</taxon>
        <taxon>Bolidophyceae</taxon>
        <taxon>Parmales</taxon>
        <taxon>Triparmaceae</taxon>
        <taxon>Tetraparma</taxon>
    </lineage>
</organism>
<keyword evidence="1" id="KW-0732">Signal</keyword>
<evidence type="ECO:0000313" key="3">
    <source>
        <dbReference type="Proteomes" id="UP001165060"/>
    </source>
</evidence>
<accession>A0ABQ6MM41</accession>
<dbReference type="EMBL" id="BRYB01004278">
    <property type="protein sequence ID" value="GMI28454.1"/>
    <property type="molecule type" value="Genomic_DNA"/>
</dbReference>
<keyword evidence="3" id="KW-1185">Reference proteome</keyword>
<gene>
    <name evidence="2" type="ORF">TeGR_g2466</name>
</gene>
<reference evidence="2 3" key="1">
    <citation type="journal article" date="2023" name="Commun. Biol.">
        <title>Genome analysis of Parmales, the sister group of diatoms, reveals the evolutionary specialization of diatoms from phago-mixotrophs to photoautotrophs.</title>
        <authorList>
            <person name="Ban H."/>
            <person name="Sato S."/>
            <person name="Yoshikawa S."/>
            <person name="Yamada K."/>
            <person name="Nakamura Y."/>
            <person name="Ichinomiya M."/>
            <person name="Sato N."/>
            <person name="Blanc-Mathieu R."/>
            <person name="Endo H."/>
            <person name="Kuwata A."/>
            <person name="Ogata H."/>
        </authorList>
    </citation>
    <scope>NUCLEOTIDE SEQUENCE [LARGE SCALE GENOMIC DNA]</scope>
</reference>
<proteinExistence type="predicted"/>
<feature type="signal peptide" evidence="1">
    <location>
        <begin position="1"/>
        <end position="16"/>
    </location>
</feature>
<sequence length="106" mass="11269">MRLATLLLFSLPLCSPLSPPSPRRAFLLSLPPLALASPALALGPSKPDPALAGTKADPEYQACLSQKLYDCTKPKGGEQRSRGECLAEIKPQCATTKQQLLRGVAK</sequence>
<evidence type="ECO:0000313" key="2">
    <source>
        <dbReference type="EMBL" id="GMI28454.1"/>
    </source>
</evidence>
<dbReference type="Proteomes" id="UP001165060">
    <property type="component" value="Unassembled WGS sequence"/>
</dbReference>
<comment type="caution">
    <text evidence="2">The sequence shown here is derived from an EMBL/GenBank/DDBJ whole genome shotgun (WGS) entry which is preliminary data.</text>
</comment>